<protein>
    <recommendedName>
        <fullName evidence="3">Histidine kinase</fullName>
    </recommendedName>
</protein>
<dbReference type="STRING" id="454194.PYK22_02647"/>
<accession>A0A0B6X2U3</accession>
<dbReference type="RefSeq" id="WP_041977993.1">
    <property type="nucleotide sequence ID" value="NZ_CBXV010000008.1"/>
</dbReference>
<sequence length="190" mass="20780">MDQVALAELGRAFAETAHDIKNRLGGLKLYATFLRKKLAQGERPVDELEALDKLIAGLDGAAEELAYVVRYARPVTLQTRAEIDLVQLVSRIGSECGHAIVCESDECRGQFDGLALSEALRALWAGARDSQLKIRLKRDGAGAVIEWQDTASESHLASIRRMYGERIVCAHGGRVERKSALVRVNLPLGS</sequence>
<reference evidence="1 2" key="2">
    <citation type="submission" date="2015-01" db="EMBL/GenBank/DDBJ databases">
        <title>Complete genome sequence of Pyrinomonas methylaliphatogenes type strain K22T.</title>
        <authorList>
            <person name="Lee K.C.Y."/>
            <person name="Power J.F."/>
            <person name="Dunfield P.F."/>
            <person name="Morgan X.C."/>
            <person name="Huttenhower C."/>
            <person name="Stott M.B."/>
        </authorList>
    </citation>
    <scope>NUCLEOTIDE SEQUENCE [LARGE SCALE GENOMIC DNA]</scope>
    <source>
        <strain evidence="1 2">K22</strain>
    </source>
</reference>
<evidence type="ECO:0000313" key="1">
    <source>
        <dbReference type="EMBL" id="CDM66615.1"/>
    </source>
</evidence>
<evidence type="ECO:0008006" key="3">
    <source>
        <dbReference type="Google" id="ProtNLM"/>
    </source>
</evidence>
<gene>
    <name evidence="1" type="ORF">PYK22_02647</name>
</gene>
<name>A0A0B6X2U3_9BACT</name>
<proteinExistence type="predicted"/>
<dbReference type="AlphaFoldDB" id="A0A0B6X2U3"/>
<dbReference type="Gene3D" id="1.10.287.130">
    <property type="match status" value="1"/>
</dbReference>
<dbReference type="Proteomes" id="UP000031518">
    <property type="component" value="Unassembled WGS sequence"/>
</dbReference>
<organism evidence="1 2">
    <name type="scientific">Pyrinomonas methylaliphatogenes</name>
    <dbReference type="NCBI Taxonomy" id="454194"/>
    <lineage>
        <taxon>Bacteria</taxon>
        <taxon>Pseudomonadati</taxon>
        <taxon>Acidobacteriota</taxon>
        <taxon>Blastocatellia</taxon>
        <taxon>Blastocatellales</taxon>
        <taxon>Pyrinomonadaceae</taxon>
        <taxon>Pyrinomonas</taxon>
    </lineage>
</organism>
<reference evidence="1 2" key="1">
    <citation type="submission" date="2013-12" db="EMBL/GenBank/DDBJ databases">
        <authorList>
            <person name="Stott M."/>
        </authorList>
    </citation>
    <scope>NUCLEOTIDE SEQUENCE [LARGE SCALE GENOMIC DNA]</scope>
    <source>
        <strain evidence="1 2">K22</strain>
    </source>
</reference>
<dbReference type="EMBL" id="CBXV010000008">
    <property type="protein sequence ID" value="CDM66615.1"/>
    <property type="molecule type" value="Genomic_DNA"/>
</dbReference>
<evidence type="ECO:0000313" key="2">
    <source>
        <dbReference type="Proteomes" id="UP000031518"/>
    </source>
</evidence>
<keyword evidence="2" id="KW-1185">Reference proteome</keyword>